<dbReference type="PANTHER" id="PTHR37835">
    <property type="entry name" value="ALPHA-CLOSTRIPAIN"/>
    <property type="match status" value="1"/>
</dbReference>
<dbReference type="InterPro" id="IPR005077">
    <property type="entry name" value="Peptidase_C11"/>
</dbReference>
<dbReference type="Gene3D" id="3.40.50.11970">
    <property type="match status" value="1"/>
</dbReference>
<reference evidence="1 2" key="1">
    <citation type="submission" date="2019-08" db="EMBL/GenBank/DDBJ databases">
        <title>Phlebobacter frassis gen. nov. sp. nov., a new member of family Sphingobacteriaceae isolated from sand fly rearing media.</title>
        <authorList>
            <person name="Kakumanu M.L."/>
            <person name="Marayati B.F."/>
            <person name="Wada-Katsumata A."/>
            <person name="Wasserberg G."/>
            <person name="Schal C."/>
            <person name="Apperson C.S."/>
            <person name="Ponnusamy L."/>
        </authorList>
    </citation>
    <scope>NUCLEOTIDE SEQUENCE [LARGE SCALE GENOMIC DNA]</scope>
    <source>
        <strain evidence="1 2">SSI9</strain>
    </source>
</reference>
<name>A0A5D4H8H1_9SPHI</name>
<evidence type="ECO:0000313" key="1">
    <source>
        <dbReference type="EMBL" id="TYR37431.1"/>
    </source>
</evidence>
<dbReference type="Pfam" id="PF03415">
    <property type="entry name" value="Peptidase_C11"/>
    <property type="match status" value="1"/>
</dbReference>
<keyword evidence="2" id="KW-1185">Reference proteome</keyword>
<organism evidence="1 2">
    <name type="scientific">Sphingobacterium phlebotomi</name>
    <dbReference type="NCBI Taxonomy" id="2605433"/>
    <lineage>
        <taxon>Bacteria</taxon>
        <taxon>Pseudomonadati</taxon>
        <taxon>Bacteroidota</taxon>
        <taxon>Sphingobacteriia</taxon>
        <taxon>Sphingobacteriales</taxon>
        <taxon>Sphingobacteriaceae</taxon>
        <taxon>Sphingobacterium</taxon>
    </lineage>
</organism>
<gene>
    <name evidence="1" type="ORF">FXV77_05350</name>
</gene>
<proteinExistence type="predicted"/>
<dbReference type="Proteomes" id="UP000322362">
    <property type="component" value="Unassembled WGS sequence"/>
</dbReference>
<evidence type="ECO:0000313" key="2">
    <source>
        <dbReference type="Proteomes" id="UP000322362"/>
    </source>
</evidence>
<sequence length="384" mass="42988">MNVMKRAINNEYNLLFLLILFAIGISSCNKKEDIDPLEEYAEHMTLVYISANNDLRSEAIKSINLLQKGFTKEVGGKLLIYAKMSPNVSYMLAIKPNIGGNLTLDTLKIYNNTNSADPHFLKQVIHESRQLAPAKSYSLVLWSHASSWQPPQNLSVTTKSFGVDSGVEMDIKDLSSALPEDFDFLMFDACSMASIEVCFQLKSKARYILASPSEVLSTGFPYETISNDFFLGSTGLQSIAQKFIDYYRKQPGIRSSATISLIKTDLLDDVALQTAKLLSNKPPVPDYNKSDIQKLNFDPKTEISAYDFISFLSHNYHQLDYIDLKESISNAVVFSASTDSFFGNPIEDFCGLSVYLPESGDVLKPYYASLAWSQQTGWDKLFTD</sequence>
<accession>A0A5D4H8H1</accession>
<protein>
    <submittedName>
        <fullName evidence="1">Clostripain</fullName>
    </submittedName>
</protein>
<comment type="caution">
    <text evidence="1">The sequence shown here is derived from an EMBL/GenBank/DDBJ whole genome shotgun (WGS) entry which is preliminary data.</text>
</comment>
<dbReference type="RefSeq" id="WP_148918172.1">
    <property type="nucleotide sequence ID" value="NZ_VTAV01000002.1"/>
</dbReference>
<dbReference type="AlphaFoldDB" id="A0A5D4H8H1"/>
<dbReference type="PROSITE" id="PS51257">
    <property type="entry name" value="PROKAR_LIPOPROTEIN"/>
    <property type="match status" value="1"/>
</dbReference>
<dbReference type="EMBL" id="VTAV01000002">
    <property type="protein sequence ID" value="TYR37431.1"/>
    <property type="molecule type" value="Genomic_DNA"/>
</dbReference>
<dbReference type="PANTHER" id="PTHR37835:SF1">
    <property type="entry name" value="ALPHA-CLOSTRIPAIN"/>
    <property type="match status" value="1"/>
</dbReference>